<keyword evidence="3 6" id="KW-1133">Transmembrane helix</keyword>
<dbReference type="InterPro" id="IPR052894">
    <property type="entry name" value="AsmA-related"/>
</dbReference>
<dbReference type="PANTHER" id="PTHR30441">
    <property type="entry name" value="DUF748 DOMAIN-CONTAINING PROTEIN"/>
    <property type="match status" value="1"/>
</dbReference>
<proteinExistence type="predicted"/>
<evidence type="ECO:0000256" key="4">
    <source>
        <dbReference type="ARBA" id="ARBA00023136"/>
    </source>
</evidence>
<comment type="caution">
    <text evidence="8">The sequence shown here is derived from an EMBL/GenBank/DDBJ whole genome shotgun (WGS) entry which is preliminary data.</text>
</comment>
<comment type="subcellular location">
    <subcellularLocation>
        <location evidence="1">Membrane</location>
        <topology evidence="1">Single-pass membrane protein</topology>
    </subcellularLocation>
</comment>
<protein>
    <submittedName>
        <fullName evidence="8">Translocation/assembly module TamB domain-containing protein</fullName>
    </submittedName>
</protein>
<dbReference type="RefSeq" id="WP_377525149.1">
    <property type="nucleotide sequence ID" value="NZ_JBHTLD010000050.1"/>
</dbReference>
<sequence length="1514" mass="169458">MEKEQSTNYFKVIGKAILKIVLGLFLFLLLLFAAVFVAIRFPSVQTKVAQRVAAYLSEATQHQVSIGRVDIEFFSNVVLEQLLVQDSRDNELVYVGRVEADIAAFSLLDLSTLNINTLELQNPRANLVQYAGSDTLNLSSFINALGDLFVKDTTKPSEPFNFQLGELIIKNGEFTYDDFNDTATTYGMNYSHLSFKKLNGRFNQIELEDTMKVNITDLSAIETRSNTLLHNLDTRMTFAPTFWEWDALDLQINKSNLRHYVRFDYNTFSNFTSFIDSVSITASLEDSRVYSQDIAVFAPQLQEYEENLQVNTLNLKGLVSDFSATNLDIEYGQHTHLVGAISADGLPNFKETFANLRLKPSTINARDLRQFLPQEAYTIAARLGTVTLDGRFLGFYNDFVSNGEFSTALGKVKSDINLKIDDNTRGSSYSGFVTTNGFNLGRLLDVENQFKTISMSGRLEGSGFTLNDANVKVNLDVAQLQLLGYNYRNISANGRLNHQVFTGEVAIDDPNLVFTASGEVNLREQKQAFNMVADLERINLQALKLTEEPLIISAEAKLDFKGLALDDFEGTAQFDSAYVSYKGNRLPIDSVFINSEITEGKRSLYLSSDLLALRVNGDFDYTTLIEDLKTLAQEYRLNFESDEAATTAYYSRKPTVAAKEYAVRYDLYLKHINPLIELFAPELAISDFSKVEGSFRYGNTAILELFADIDTILYDEYRLFGNVIELNTSKLQQNPDVLAAALFTSQRQELPSVGNTQNFFVEGIWSERTIDFSASVRQPEQSNRALITGDLNFLPNQIQVVFDESNITLQKNPWAFVPGNTIYISEGGRRLEFENFALTNQQQRIRAEGTVSDDPDSRLMLNVENFNLNNLNPLISMTIAGELTAEMVVQDFYDEAKFNAAMRVDSFYLDQVFIGNIVGKTDWLKAQQKASVDVSIEREGKKVLTVTGNYNPSAKEDQLDMLAVMDQANIKLAEPILRGLFSDLRGEMEGRIRILGRLDYPILKGSVMVTNGQFTFDYLNTTYRFADRIYFGPNSISFRNAQLQDIFGNKATVNGGIAHDGFQNMVIDMEARYRNFMVLNTTDSQNELFYGTAFATGTASVLGPVENLQVNIDAQSEQNTRIVLPLDNQTDVARKDFIRFVNRNQTDSTGVAVAVEDQQVDLSGINLDFNLDVTDDAYFEIIIDRTTGDVIRGSGNGDIQMTIDTRGDFNMYGSFEITQGAYNLNLLEGLVTREFKITPGGTITWNGDPTAGLMDITATYTQLASLNGLLPGVDVSGRYPVIALIELNGSLLTPQIDLGLNFEQLPQEVQTQLYSLINSIKSDASELNRQVFSLLVLQRLSPQGTLAFDSSVGAGAVGGSLGSLLSSQLNNFFSSIDSNLEIDIGLGDISRDALSALQVRLSYTFLKGRLRVTNESGFNSADDAGDGSSSYVGDWTLDYYISRTGELRGRLEYNSTPNIYTGRITQSQSISILHTKRFDSFKELFDSERRQRRREQQEQERDRIILDSDPRMQL</sequence>
<accession>A0ABW3SMJ2</accession>
<dbReference type="PANTHER" id="PTHR30441:SF8">
    <property type="entry name" value="DUF748 DOMAIN-CONTAINING PROTEIN"/>
    <property type="match status" value="1"/>
</dbReference>
<keyword evidence="4 6" id="KW-0472">Membrane</keyword>
<dbReference type="InterPro" id="IPR008023">
    <property type="entry name" value="DUF748"/>
</dbReference>
<feature type="region of interest" description="Disordered" evidence="5">
    <location>
        <begin position="1489"/>
        <end position="1514"/>
    </location>
</feature>
<reference evidence="9" key="1">
    <citation type="journal article" date="2019" name="Int. J. Syst. Evol. Microbiol.">
        <title>The Global Catalogue of Microorganisms (GCM) 10K type strain sequencing project: providing services to taxonomists for standard genome sequencing and annotation.</title>
        <authorList>
            <consortium name="The Broad Institute Genomics Platform"/>
            <consortium name="The Broad Institute Genome Sequencing Center for Infectious Disease"/>
            <person name="Wu L."/>
            <person name="Ma J."/>
        </authorList>
    </citation>
    <scope>NUCLEOTIDE SEQUENCE [LARGE SCALE GENOMIC DNA]</scope>
    <source>
        <strain evidence="9">JCM 31319</strain>
    </source>
</reference>
<feature type="domain" description="Translocation and assembly module TamB C-terminal" evidence="7">
    <location>
        <begin position="1048"/>
        <end position="1478"/>
    </location>
</feature>
<keyword evidence="9" id="KW-1185">Reference proteome</keyword>
<dbReference type="Proteomes" id="UP001597094">
    <property type="component" value="Unassembled WGS sequence"/>
</dbReference>
<evidence type="ECO:0000256" key="6">
    <source>
        <dbReference type="SAM" id="Phobius"/>
    </source>
</evidence>
<evidence type="ECO:0000256" key="1">
    <source>
        <dbReference type="ARBA" id="ARBA00004167"/>
    </source>
</evidence>
<dbReference type="Pfam" id="PF05359">
    <property type="entry name" value="DUF748"/>
    <property type="match status" value="1"/>
</dbReference>
<dbReference type="Pfam" id="PF04357">
    <property type="entry name" value="TamB"/>
    <property type="match status" value="1"/>
</dbReference>
<keyword evidence="2 6" id="KW-0812">Transmembrane</keyword>
<feature type="transmembrane region" description="Helical" evidence="6">
    <location>
        <begin position="20"/>
        <end position="41"/>
    </location>
</feature>
<dbReference type="EMBL" id="JBHTLD010000050">
    <property type="protein sequence ID" value="MFD1186088.1"/>
    <property type="molecule type" value="Genomic_DNA"/>
</dbReference>
<evidence type="ECO:0000256" key="3">
    <source>
        <dbReference type="ARBA" id="ARBA00022989"/>
    </source>
</evidence>
<evidence type="ECO:0000256" key="2">
    <source>
        <dbReference type="ARBA" id="ARBA00022692"/>
    </source>
</evidence>
<gene>
    <name evidence="8" type="ORF">ACFQ2O_07725</name>
</gene>
<name>A0ABW3SMJ2_9BACT</name>
<evidence type="ECO:0000313" key="9">
    <source>
        <dbReference type="Proteomes" id="UP001597094"/>
    </source>
</evidence>
<organism evidence="8 9">
    <name type="scientific">Pontibacter rugosus</name>
    <dbReference type="NCBI Taxonomy" id="1745966"/>
    <lineage>
        <taxon>Bacteria</taxon>
        <taxon>Pseudomonadati</taxon>
        <taxon>Bacteroidota</taxon>
        <taxon>Cytophagia</taxon>
        <taxon>Cytophagales</taxon>
        <taxon>Hymenobacteraceae</taxon>
        <taxon>Pontibacter</taxon>
    </lineage>
</organism>
<evidence type="ECO:0000259" key="7">
    <source>
        <dbReference type="Pfam" id="PF04357"/>
    </source>
</evidence>
<dbReference type="InterPro" id="IPR007452">
    <property type="entry name" value="TamB_C"/>
</dbReference>
<evidence type="ECO:0000256" key="5">
    <source>
        <dbReference type="SAM" id="MobiDB-lite"/>
    </source>
</evidence>
<evidence type="ECO:0000313" key="8">
    <source>
        <dbReference type="EMBL" id="MFD1186088.1"/>
    </source>
</evidence>